<evidence type="ECO:0000256" key="7">
    <source>
        <dbReference type="ARBA" id="ARBA00023123"/>
    </source>
</evidence>
<dbReference type="GO" id="GO:0030832">
    <property type="term" value="P:regulation of actin filament length"/>
    <property type="evidence" value="ECO:0007669"/>
    <property type="project" value="TreeGrafter"/>
</dbReference>
<evidence type="ECO:0000256" key="13">
    <source>
        <dbReference type="SAM" id="MobiDB-lite"/>
    </source>
</evidence>
<evidence type="ECO:0000256" key="4">
    <source>
        <dbReference type="ARBA" id="ARBA00022737"/>
    </source>
</evidence>
<feature type="compositionally biased region" description="Basic residues" evidence="13">
    <location>
        <begin position="1046"/>
        <end position="1055"/>
    </location>
</feature>
<evidence type="ECO:0000259" key="14">
    <source>
        <dbReference type="PROSITE" id="PS50011"/>
    </source>
</evidence>
<dbReference type="Gene3D" id="3.40.850.10">
    <property type="entry name" value="Kinesin motor domain"/>
    <property type="match status" value="1"/>
</dbReference>
<feature type="non-terminal residue" evidence="16">
    <location>
        <position position="1055"/>
    </location>
</feature>
<feature type="binding site" evidence="12">
    <location>
        <begin position="336"/>
        <end position="343"/>
    </location>
    <ligand>
        <name>ATP</name>
        <dbReference type="ChEBI" id="CHEBI:30616"/>
    </ligand>
</feature>
<evidence type="ECO:0000256" key="11">
    <source>
        <dbReference type="ARBA" id="ARBA00023273"/>
    </source>
</evidence>
<dbReference type="InterPro" id="IPR027417">
    <property type="entry name" value="P-loop_NTPase"/>
</dbReference>
<dbReference type="EMBL" id="CAJPEX010004494">
    <property type="protein sequence ID" value="CAG0923056.1"/>
    <property type="molecule type" value="Genomic_DNA"/>
</dbReference>
<dbReference type="SMART" id="SM00242">
    <property type="entry name" value="MYSc"/>
    <property type="match status" value="1"/>
</dbReference>
<protein>
    <recommendedName>
        <fullName evidence="18">Myosin IIIB</fullName>
    </recommendedName>
</protein>
<dbReference type="GO" id="GO:0000146">
    <property type="term" value="F:microfilament motor activity"/>
    <property type="evidence" value="ECO:0007669"/>
    <property type="project" value="TreeGrafter"/>
</dbReference>
<evidence type="ECO:0000256" key="8">
    <source>
        <dbReference type="ARBA" id="ARBA00023175"/>
    </source>
</evidence>
<dbReference type="GO" id="GO:0005524">
    <property type="term" value="F:ATP binding"/>
    <property type="evidence" value="ECO:0007669"/>
    <property type="project" value="UniProtKB-UniRule"/>
</dbReference>
<dbReference type="PROSITE" id="PS00108">
    <property type="entry name" value="PROTEIN_KINASE_ST"/>
    <property type="match status" value="1"/>
</dbReference>
<evidence type="ECO:0000256" key="12">
    <source>
        <dbReference type="PROSITE-ProRule" id="PRU00782"/>
    </source>
</evidence>
<evidence type="ECO:0000256" key="1">
    <source>
        <dbReference type="ARBA" id="ARBA00004245"/>
    </source>
</evidence>
<keyword evidence="9 12" id="KW-0009">Actin-binding</keyword>
<dbReference type="SUPFAM" id="SSF56112">
    <property type="entry name" value="Protein kinase-like (PK-like)"/>
    <property type="match status" value="1"/>
</dbReference>
<evidence type="ECO:0000313" key="16">
    <source>
        <dbReference type="EMBL" id="CAD7282904.1"/>
    </source>
</evidence>
<organism evidence="16">
    <name type="scientific">Notodromas monacha</name>
    <dbReference type="NCBI Taxonomy" id="399045"/>
    <lineage>
        <taxon>Eukaryota</taxon>
        <taxon>Metazoa</taxon>
        <taxon>Ecdysozoa</taxon>
        <taxon>Arthropoda</taxon>
        <taxon>Crustacea</taxon>
        <taxon>Oligostraca</taxon>
        <taxon>Ostracoda</taxon>
        <taxon>Podocopa</taxon>
        <taxon>Podocopida</taxon>
        <taxon>Cypridocopina</taxon>
        <taxon>Cypridoidea</taxon>
        <taxon>Cyprididae</taxon>
        <taxon>Notodromas</taxon>
    </lineage>
</organism>
<dbReference type="PANTHER" id="PTHR46256">
    <property type="entry name" value="AGAP011099-PA"/>
    <property type="match status" value="1"/>
</dbReference>
<accession>A0A7R9BYQ7</accession>
<feature type="compositionally biased region" description="Basic and acidic residues" evidence="13">
    <location>
        <begin position="1035"/>
        <end position="1045"/>
    </location>
</feature>
<dbReference type="GO" id="GO:0003779">
    <property type="term" value="F:actin binding"/>
    <property type="evidence" value="ECO:0007669"/>
    <property type="project" value="UniProtKB-KW"/>
</dbReference>
<dbReference type="OrthoDB" id="2914378at2759"/>
<evidence type="ECO:0000313" key="17">
    <source>
        <dbReference type="Proteomes" id="UP000678499"/>
    </source>
</evidence>
<dbReference type="GO" id="GO:0016459">
    <property type="term" value="C:myosin complex"/>
    <property type="evidence" value="ECO:0007669"/>
    <property type="project" value="UniProtKB-KW"/>
</dbReference>
<dbReference type="InterPro" id="IPR001609">
    <property type="entry name" value="Myosin_head_motor_dom-like"/>
</dbReference>
<dbReference type="Proteomes" id="UP000678499">
    <property type="component" value="Unassembled WGS sequence"/>
</dbReference>
<dbReference type="InterPro" id="IPR008271">
    <property type="entry name" value="Ser/Thr_kinase_AS"/>
</dbReference>
<reference evidence="16" key="1">
    <citation type="submission" date="2020-11" db="EMBL/GenBank/DDBJ databases">
        <authorList>
            <person name="Tran Van P."/>
        </authorList>
    </citation>
    <scope>NUCLEOTIDE SEQUENCE</scope>
</reference>
<gene>
    <name evidence="16" type="ORF">NMOB1V02_LOCUS10522</name>
</gene>
<keyword evidence="10" id="KW-0206">Cytoskeleton</keyword>
<keyword evidence="17" id="KW-1185">Reference proteome</keyword>
<keyword evidence="11" id="KW-0966">Cell projection</keyword>
<dbReference type="AlphaFoldDB" id="A0A7R9BYQ7"/>
<evidence type="ECO:0000256" key="9">
    <source>
        <dbReference type="ARBA" id="ARBA00023203"/>
    </source>
</evidence>
<keyword evidence="6 12" id="KW-0067">ATP-binding</keyword>
<evidence type="ECO:0000256" key="2">
    <source>
        <dbReference type="ARBA" id="ARBA00004316"/>
    </source>
</evidence>
<dbReference type="PANTHER" id="PTHR46256:SF3">
    <property type="entry name" value="MYOSIN MOTOR DOMAIN-CONTAINING PROTEIN"/>
    <property type="match status" value="1"/>
</dbReference>
<feature type="domain" description="Myosin motor" evidence="15">
    <location>
        <begin position="242"/>
        <end position="1034"/>
    </location>
</feature>
<evidence type="ECO:0008006" key="18">
    <source>
        <dbReference type="Google" id="ProtNLM"/>
    </source>
</evidence>
<keyword evidence="7 12" id="KW-0518">Myosin</keyword>
<comment type="similarity">
    <text evidence="12">Belongs to the TRAFAC class myosin-kinesin ATPase superfamily. Myosin family.</text>
</comment>
<dbReference type="Gene3D" id="1.20.58.530">
    <property type="match status" value="1"/>
</dbReference>
<feature type="region of interest" description="Disordered" evidence="13">
    <location>
        <begin position="1035"/>
        <end position="1055"/>
    </location>
</feature>
<dbReference type="PROSITE" id="PS51456">
    <property type="entry name" value="MYOSIN_MOTOR"/>
    <property type="match status" value="1"/>
</dbReference>
<dbReference type="Pfam" id="PF00069">
    <property type="entry name" value="Pkinase"/>
    <property type="match status" value="1"/>
</dbReference>
<keyword evidence="3" id="KW-0963">Cytoplasm</keyword>
<dbReference type="InterPro" id="IPR000719">
    <property type="entry name" value="Prot_kinase_dom"/>
</dbReference>
<proteinExistence type="inferred from homology"/>
<evidence type="ECO:0000256" key="6">
    <source>
        <dbReference type="ARBA" id="ARBA00022840"/>
    </source>
</evidence>
<dbReference type="Gene3D" id="1.10.10.820">
    <property type="match status" value="1"/>
</dbReference>
<dbReference type="Pfam" id="PF00063">
    <property type="entry name" value="Myosin_head"/>
    <property type="match status" value="4"/>
</dbReference>
<keyword evidence="4" id="KW-0677">Repeat</keyword>
<dbReference type="PROSITE" id="PS50011">
    <property type="entry name" value="PROTEIN_KINASE_DOM"/>
    <property type="match status" value="1"/>
</dbReference>
<evidence type="ECO:0000256" key="10">
    <source>
        <dbReference type="ARBA" id="ARBA00023212"/>
    </source>
</evidence>
<dbReference type="Gene3D" id="1.20.120.720">
    <property type="entry name" value="Myosin VI head, motor domain, U50 subdomain"/>
    <property type="match status" value="1"/>
</dbReference>
<keyword evidence="5 12" id="KW-0547">Nucleotide-binding</keyword>
<feature type="region of interest" description="Actin-binding" evidence="12">
    <location>
        <begin position="876"/>
        <end position="898"/>
    </location>
</feature>
<sequence>FLFQLCSGGSVTELVMALLKRDEKLSELQIAYILKSTVMAAAYLHANHCMHRDIKGHNILLTDQADVKLVDYGVSSHLVATLGRRNTSVGTPYWMAPEVIACEQQLDYSYDVRCDVWSLGITAVELADGDPPLSDIHPMRALFQIPRKPPPGLKDPSQWSAKFNDFVATCLVKDFEMRPFMRQLLEHPFLKDIDGLEHQAKRELKKELGKLSSDGEVVKREAEVTMKQGKLRTVKRMGPDPVVVEDLAMLECLTEDVIIDALETRFRKGQIYTYIGDILLAMNPFMELDIYNDQVSQRYQGRIQKASEPPHIFAIANSSYFALIHEQHSQCVVISGESGAGKTESANLLLKQLVHLGRGQNKNLEEKILQVNPIMEAFGNARTGINDNSSRFGKYVDLTFTPSGNVVGAKVSVYLLEQSRVVHQDSNERNFHIFYYLYDGLEAENKLGNYHLDPLWKTSHNYLQGYSSARHTVEASVRKWLAVQESFRLLGFSPGQVDCVNRLLAAILHIGDLSIQTAPSRDFADSGCCITNPALISISESKNLCGLVPQVVPMQFDHDPLLDNINPIGELLGVSPMDTLEAITTSNVVTRGETIHRRLSCHEARDTCHATAKALYGRLVDWLVLQMNQLLVLSSNIGHQQRDQQHLSIGILDIFGFENFPNNSFEQLCINIANEQIQYYFNQHVFSWEQQVGAKKKKKKCWPIWMDQTRPFSQNVFLVCKKCPDAFFVLFLSTFVQEYLSEGINVDLVEFTDNRPVLDMFLSKPLGLLALLDEESRFPNATPRSLVVIHLLRQSKLEVIRYLFQCPLARTGNLFALGQHNQVQGKYTPGGSSGNAEDFHMIGLEMPKFGSSSSMSALASQTRAQQTMATYFRYSLMDLLQKMVAGAPHFVRCIKPNDARSRAVFDRAKVRAQLQYTGVLETVQIRKQGFSHRIPHDVFLKRYGFLGFGWSEVILADKENSARLLTRLNFRGFAMGEYGFLGFGWSEVILADKENSARLLTRLNFRGFAMGETKVFLKYYHMEQLAAIGYRTRKSTKELKKSPEKKIKKQKKPQQ</sequence>
<dbReference type="GO" id="GO:0004674">
    <property type="term" value="F:protein serine/threonine kinase activity"/>
    <property type="evidence" value="ECO:0007669"/>
    <property type="project" value="TreeGrafter"/>
</dbReference>
<evidence type="ECO:0000256" key="5">
    <source>
        <dbReference type="ARBA" id="ARBA00022741"/>
    </source>
</evidence>
<feature type="non-terminal residue" evidence="16">
    <location>
        <position position="1"/>
    </location>
</feature>
<dbReference type="InterPro" id="IPR052409">
    <property type="entry name" value="Myosin-III_kinase_activity"/>
</dbReference>
<dbReference type="GO" id="GO:0042995">
    <property type="term" value="C:cell projection"/>
    <property type="evidence" value="ECO:0007669"/>
    <property type="project" value="UniProtKB-SubCell"/>
</dbReference>
<dbReference type="SUPFAM" id="SSF52540">
    <property type="entry name" value="P-loop containing nucleoside triphosphate hydrolases"/>
    <property type="match status" value="1"/>
</dbReference>
<dbReference type="Gene3D" id="1.10.510.10">
    <property type="entry name" value="Transferase(Phosphotransferase) domain 1"/>
    <property type="match status" value="1"/>
</dbReference>
<dbReference type="InterPro" id="IPR011009">
    <property type="entry name" value="Kinase-like_dom_sf"/>
</dbReference>
<dbReference type="EMBL" id="OA886531">
    <property type="protein sequence ID" value="CAD7282904.1"/>
    <property type="molecule type" value="Genomic_DNA"/>
</dbReference>
<comment type="subcellular location">
    <subcellularLocation>
        <location evidence="2">Cell projection</location>
    </subcellularLocation>
    <subcellularLocation>
        <location evidence="1">Cytoplasm</location>
        <location evidence="1">Cytoskeleton</location>
    </subcellularLocation>
</comment>
<name>A0A7R9BYQ7_9CRUS</name>
<dbReference type="InterPro" id="IPR036961">
    <property type="entry name" value="Kinesin_motor_dom_sf"/>
</dbReference>
<feature type="domain" description="Protein kinase" evidence="14">
    <location>
        <begin position="1"/>
        <end position="190"/>
    </location>
</feature>
<dbReference type="FunFam" id="1.10.510.10:FF:000421">
    <property type="entry name" value="Serine/threonine-protein kinase PAK 6"/>
    <property type="match status" value="1"/>
</dbReference>
<keyword evidence="8 12" id="KW-0505">Motor protein</keyword>
<dbReference type="SMART" id="SM00220">
    <property type="entry name" value="S_TKc"/>
    <property type="match status" value="1"/>
</dbReference>
<dbReference type="PRINTS" id="PR00193">
    <property type="entry name" value="MYOSINHEAVY"/>
</dbReference>
<evidence type="ECO:0000256" key="3">
    <source>
        <dbReference type="ARBA" id="ARBA00022490"/>
    </source>
</evidence>
<evidence type="ECO:0000259" key="15">
    <source>
        <dbReference type="PROSITE" id="PS51456"/>
    </source>
</evidence>